<reference evidence="2" key="1">
    <citation type="submission" date="2022-11" db="UniProtKB">
        <authorList>
            <consortium name="WormBaseParasite"/>
        </authorList>
    </citation>
    <scope>IDENTIFICATION</scope>
</reference>
<protein>
    <submittedName>
        <fullName evidence="2">Uncharacterized protein</fullName>
    </submittedName>
</protein>
<sequence>MREIDNPMGKVFARYLSLAITNSQTYVINTTTLMIKEWTNLHDFPNSDMLFAGY</sequence>
<keyword evidence="1" id="KW-1185">Reference proteome</keyword>
<dbReference type="WBParaSite" id="nRc.2.0.1.t45849-RA">
    <property type="protein sequence ID" value="nRc.2.0.1.t45849-RA"/>
    <property type="gene ID" value="nRc.2.0.1.g45849"/>
</dbReference>
<evidence type="ECO:0000313" key="1">
    <source>
        <dbReference type="Proteomes" id="UP000887565"/>
    </source>
</evidence>
<organism evidence="1 2">
    <name type="scientific">Romanomermis culicivorax</name>
    <name type="common">Nematode worm</name>
    <dbReference type="NCBI Taxonomy" id="13658"/>
    <lineage>
        <taxon>Eukaryota</taxon>
        <taxon>Metazoa</taxon>
        <taxon>Ecdysozoa</taxon>
        <taxon>Nematoda</taxon>
        <taxon>Enoplea</taxon>
        <taxon>Dorylaimia</taxon>
        <taxon>Mermithida</taxon>
        <taxon>Mermithoidea</taxon>
        <taxon>Mermithidae</taxon>
        <taxon>Romanomermis</taxon>
    </lineage>
</organism>
<accession>A0A915L444</accession>
<dbReference type="Proteomes" id="UP000887565">
    <property type="component" value="Unplaced"/>
</dbReference>
<proteinExistence type="predicted"/>
<dbReference type="AlphaFoldDB" id="A0A915L444"/>
<name>A0A915L444_ROMCU</name>
<evidence type="ECO:0000313" key="2">
    <source>
        <dbReference type="WBParaSite" id="nRc.2.0.1.t45849-RA"/>
    </source>
</evidence>